<evidence type="ECO:0000256" key="6">
    <source>
        <dbReference type="ARBA" id="ARBA00023015"/>
    </source>
</evidence>
<evidence type="ECO:0000256" key="3">
    <source>
        <dbReference type="ARBA" id="ARBA00022723"/>
    </source>
</evidence>
<dbReference type="GO" id="GO:0001164">
    <property type="term" value="F:RNA polymerase I core promoter sequence-specific DNA binding"/>
    <property type="evidence" value="ECO:0007669"/>
    <property type="project" value="InterPro"/>
</dbReference>
<evidence type="ECO:0000256" key="4">
    <source>
        <dbReference type="ARBA" id="ARBA00022771"/>
    </source>
</evidence>
<dbReference type="GO" id="GO:0008270">
    <property type="term" value="F:zinc ion binding"/>
    <property type="evidence" value="ECO:0007669"/>
    <property type="project" value="UniProtKB-KW"/>
</dbReference>
<name>A0AAV2TXB5_CALDB</name>
<dbReference type="GO" id="GO:0005668">
    <property type="term" value="C:RNA polymerase transcription factor SL1 complex"/>
    <property type="evidence" value="ECO:0007669"/>
    <property type="project" value="TreeGrafter"/>
</dbReference>
<keyword evidence="7" id="KW-0238">DNA-binding</keyword>
<feature type="compositionally biased region" description="Basic residues" evidence="10">
    <location>
        <begin position="350"/>
        <end position="366"/>
    </location>
</feature>
<feature type="compositionally biased region" description="Low complexity" evidence="10">
    <location>
        <begin position="323"/>
        <end position="342"/>
    </location>
</feature>
<feature type="region of interest" description="Disordered" evidence="10">
    <location>
        <begin position="297"/>
        <end position="396"/>
    </location>
</feature>
<feature type="region of interest" description="Disordered" evidence="10">
    <location>
        <begin position="95"/>
        <end position="120"/>
    </location>
</feature>
<comment type="subcellular location">
    <subcellularLocation>
        <location evidence="1">Nucleus</location>
        <location evidence="1">Nucleolus</location>
    </subcellularLocation>
</comment>
<dbReference type="EMBL" id="CAXLJL010000933">
    <property type="protein sequence ID" value="CAL5141686.1"/>
    <property type="molecule type" value="Genomic_DNA"/>
</dbReference>
<evidence type="ECO:0000256" key="5">
    <source>
        <dbReference type="ARBA" id="ARBA00022833"/>
    </source>
</evidence>
<keyword evidence="4" id="KW-0863">Zinc-finger</keyword>
<reference evidence="12" key="1">
    <citation type="submission" date="2024-06" db="EMBL/GenBank/DDBJ databases">
        <authorList>
            <person name="Liu X."/>
            <person name="Lenzi L."/>
            <person name="Haldenby T S."/>
            <person name="Uol C."/>
        </authorList>
    </citation>
    <scope>NUCLEOTIDE SEQUENCE</scope>
</reference>
<dbReference type="InterPro" id="IPR033599">
    <property type="entry name" value="TAF1B/Rrn7"/>
</dbReference>
<evidence type="ECO:0000256" key="2">
    <source>
        <dbReference type="ARBA" id="ARBA00006899"/>
    </source>
</evidence>
<organism evidence="12 13">
    <name type="scientific">Calicophoron daubneyi</name>
    <name type="common">Rumen fluke</name>
    <name type="synonym">Paramphistomum daubneyi</name>
    <dbReference type="NCBI Taxonomy" id="300641"/>
    <lineage>
        <taxon>Eukaryota</taxon>
        <taxon>Metazoa</taxon>
        <taxon>Spiralia</taxon>
        <taxon>Lophotrochozoa</taxon>
        <taxon>Platyhelminthes</taxon>
        <taxon>Trematoda</taxon>
        <taxon>Digenea</taxon>
        <taxon>Plagiorchiida</taxon>
        <taxon>Pronocephalata</taxon>
        <taxon>Paramphistomoidea</taxon>
        <taxon>Paramphistomidae</taxon>
        <taxon>Calicophoron</taxon>
    </lineage>
</organism>
<evidence type="ECO:0000259" key="11">
    <source>
        <dbReference type="Pfam" id="PF20645"/>
    </source>
</evidence>
<evidence type="ECO:0000256" key="1">
    <source>
        <dbReference type="ARBA" id="ARBA00004604"/>
    </source>
</evidence>
<keyword evidence="6" id="KW-0805">Transcription regulation</keyword>
<evidence type="ECO:0000256" key="8">
    <source>
        <dbReference type="ARBA" id="ARBA00023163"/>
    </source>
</evidence>
<keyword evidence="8" id="KW-0804">Transcription</keyword>
<evidence type="ECO:0000256" key="10">
    <source>
        <dbReference type="SAM" id="MobiDB-lite"/>
    </source>
</evidence>
<evidence type="ECO:0000313" key="13">
    <source>
        <dbReference type="Proteomes" id="UP001497525"/>
    </source>
</evidence>
<keyword evidence="9" id="KW-0539">Nucleus</keyword>
<protein>
    <recommendedName>
        <fullName evidence="11">Rrn7/TAF1B C-terminal cyclin domain-containing protein</fullName>
    </recommendedName>
</protein>
<proteinExistence type="inferred from homology"/>
<dbReference type="PANTHER" id="PTHR31576">
    <property type="entry name" value="TATA BOX-BINDING PROTEIN-ASSOCIATED FACTOR RNA POLYMERASE I SUBUNIT B"/>
    <property type="match status" value="1"/>
</dbReference>
<sequence>MNCKNCEGTDFAEDDITGQLICLVCGAATGIFQGITQSQEFIETRGLRVVGKLQASSDVRPSGVTDLSQNDVNLNQTQSSVDLFADSQIGAERRMKREAPDKYSLPGSDASDADDEVPFFGPDRTSKLTKSYRPWRLSEPFTYIMRYQAEQMAKALNLDPNTQKHFVGTVWRLWLNYLAITGELGEEAWNHASEAPAKAAWRLMQLRRLSVIQRRGTRLEGAVLEGRKSLPSWITNIPYNNGQDDQIVQQRLSHFLWAGWSNLYEPNEGREAKDPFLKPLQRAHAIAAKRYELAKKNKAKLSDRTTKQREGRSSLGEHVSEPNDASLRSRSDNSSSSASDDTSPTEAKHSKSRRSKKGIVLKRGRIRCSVGDEPEEAKDGGTKELAEKSRDSVRNELSPIESLQQEDLVKLLENLDRESNAGSNFSSDAPSAQWKRYLVERLTQSEPWRRLFWRGQLYGQSTSTNLLEHNLALLYYAYLTICPTRKATNPILWPHKDPNFLSTGALAVTSLVTVSDLCELCKERRLTFVNAKNCLPPGMFAIHDQGFLFAMSSYLPPKPETLARVTNQFLHFFGLYQLPRLPIAWLVRKSLLTLGLPDALFSVTRLLISRLHTIIQSSANFVAGPTLVSSIPWTRVFRIEVTAMAFVVIALRLLLRFDDSSEYRLDRIAQFLSCEHFGSQENGDDIPSLRQSFRWILWAAYVESRFKSLLSRKADSTRTLNMPPVLTAQTGSEVAEIETASEFLGDQEFQMGVSAAPGEGTMFRRKFRQAQFITALAAPVREVLTKEYEKYDRPDKGRIIHQPVSSPSSPISSDFASYRPIVLTKADEQGASSPFRKSDLSFILGPNIDPDKLIPEKPSDGVFETPEAEITVIRGWWKELLSSRNEYHPICTGRLDRTVNSKSKRKTRNCSVQELVLPFPVEHLIKTHENRMVDALTGVCFPRNTGPTRSGSRTDKPVNPVNKGNESANASDAWSNQEPSSSIQWLLDLCSTACGLSDVEQLLAEVDCVERLLFPNRSKRTTPRVLDLAFLSCLDLSIDISPSVPPHLT</sequence>
<keyword evidence="5" id="KW-0862">Zinc</keyword>
<dbReference type="InterPro" id="IPR048538">
    <property type="entry name" value="Rrn7_cyclin_C"/>
</dbReference>
<accession>A0AAV2TXB5</accession>
<evidence type="ECO:0000313" key="12">
    <source>
        <dbReference type="EMBL" id="CAL5141686.1"/>
    </source>
</evidence>
<feature type="region of interest" description="Disordered" evidence="10">
    <location>
        <begin position="944"/>
        <end position="976"/>
    </location>
</feature>
<feature type="compositionally biased region" description="Polar residues" evidence="10">
    <location>
        <begin position="962"/>
        <end position="976"/>
    </location>
</feature>
<dbReference type="GO" id="GO:0070860">
    <property type="term" value="C:RNA polymerase I core factor complex"/>
    <property type="evidence" value="ECO:0007669"/>
    <property type="project" value="InterPro"/>
</dbReference>
<feature type="domain" description="Rrn7/TAF1B C-terminal cyclin" evidence="11">
    <location>
        <begin position="570"/>
        <end position="703"/>
    </location>
</feature>
<comment type="similarity">
    <text evidence="2">Belongs to the RRN7/TAF1B family.</text>
</comment>
<comment type="caution">
    <text evidence="12">The sequence shown here is derived from an EMBL/GenBank/DDBJ whole genome shotgun (WGS) entry which is preliminary data.</text>
</comment>
<evidence type="ECO:0000256" key="7">
    <source>
        <dbReference type="ARBA" id="ARBA00023125"/>
    </source>
</evidence>
<dbReference type="GO" id="GO:0042790">
    <property type="term" value="P:nucleolar large rRNA transcription by RNA polymerase I"/>
    <property type="evidence" value="ECO:0007669"/>
    <property type="project" value="TreeGrafter"/>
</dbReference>
<dbReference type="Pfam" id="PF20645">
    <property type="entry name" value="Rrn7_cyclin_C"/>
    <property type="match status" value="1"/>
</dbReference>
<gene>
    <name evidence="12" type="ORF">CDAUBV1_LOCUS17012</name>
</gene>
<keyword evidence="3" id="KW-0479">Metal-binding</keyword>
<dbReference type="Proteomes" id="UP001497525">
    <property type="component" value="Unassembled WGS sequence"/>
</dbReference>
<feature type="compositionally biased region" description="Basic and acidic residues" evidence="10">
    <location>
        <begin position="297"/>
        <end position="312"/>
    </location>
</feature>
<dbReference type="PANTHER" id="PTHR31576:SF2">
    <property type="entry name" value="TATA BOX-BINDING PROTEIN-ASSOCIATED FACTOR RNA POLYMERASE I SUBUNIT B"/>
    <property type="match status" value="1"/>
</dbReference>
<dbReference type="AlphaFoldDB" id="A0AAV2TXB5"/>
<feature type="compositionally biased region" description="Basic and acidic residues" evidence="10">
    <location>
        <begin position="377"/>
        <end position="394"/>
    </location>
</feature>
<evidence type="ECO:0000256" key="9">
    <source>
        <dbReference type="ARBA" id="ARBA00023242"/>
    </source>
</evidence>